<evidence type="ECO:0000259" key="8">
    <source>
        <dbReference type="PROSITE" id="PS51469"/>
    </source>
</evidence>
<dbReference type="CDD" id="cd21439">
    <property type="entry name" value="SUN1_cc1"/>
    <property type="match status" value="1"/>
</dbReference>
<keyword evidence="4" id="KW-0472">Membrane</keyword>
<comment type="caution">
    <text evidence="9">The sequence shown here is derived from an EMBL/GenBank/DDBJ whole genome shotgun (WGS) entry which is preliminary data.</text>
</comment>
<feature type="region of interest" description="Disordered" evidence="7">
    <location>
        <begin position="41"/>
        <end position="93"/>
    </location>
</feature>
<dbReference type="Proteomes" id="UP000520535">
    <property type="component" value="Unassembled WGS sequence"/>
</dbReference>
<keyword evidence="10" id="KW-1185">Reference proteome</keyword>
<protein>
    <submittedName>
        <fullName evidence="9">SUN1 protein</fullName>
    </submittedName>
</protein>
<accession>A0A7L2V1X0</accession>
<evidence type="ECO:0000256" key="2">
    <source>
        <dbReference type="ARBA" id="ARBA00022989"/>
    </source>
</evidence>
<evidence type="ECO:0000256" key="4">
    <source>
        <dbReference type="ARBA" id="ARBA00023136"/>
    </source>
</evidence>
<dbReference type="EMBL" id="VYZX01001588">
    <property type="protein sequence ID" value="NXS51775.1"/>
    <property type="molecule type" value="Genomic_DNA"/>
</dbReference>
<feature type="non-terminal residue" evidence="9">
    <location>
        <position position="1"/>
    </location>
</feature>
<dbReference type="PANTHER" id="PTHR12911:SF23">
    <property type="entry name" value="SUN DOMAIN-CONTAINING PROTEIN 1"/>
    <property type="match status" value="1"/>
</dbReference>
<dbReference type="FunFam" id="2.60.120.260:FF:000009">
    <property type="entry name" value="SUN domain-containing protein 1 isoform X1"/>
    <property type="match status" value="1"/>
</dbReference>
<dbReference type="Gene3D" id="2.60.120.260">
    <property type="entry name" value="Galactose-binding domain-like"/>
    <property type="match status" value="1"/>
</dbReference>
<evidence type="ECO:0000313" key="9">
    <source>
        <dbReference type="EMBL" id="NXS51775.1"/>
    </source>
</evidence>
<dbReference type="InterPro" id="IPR012919">
    <property type="entry name" value="SUN_dom"/>
</dbReference>
<feature type="coiled-coil region" evidence="6">
    <location>
        <begin position="560"/>
        <end position="629"/>
    </location>
</feature>
<dbReference type="InterPro" id="IPR032680">
    <property type="entry name" value="SUN1_N"/>
</dbReference>
<dbReference type="PANTHER" id="PTHR12911">
    <property type="entry name" value="SAD1/UNC-84-LIKE PROTEIN-RELATED"/>
    <property type="match status" value="1"/>
</dbReference>
<keyword evidence="1" id="KW-0812">Transmembrane</keyword>
<comment type="subcellular location">
    <subcellularLocation>
        <location evidence="5">Nucleus inner membrane</location>
        <topology evidence="5">Single-pass type II membrane protein</topology>
    </subcellularLocation>
</comment>
<dbReference type="InterPro" id="IPR045119">
    <property type="entry name" value="SUN1-5"/>
</dbReference>
<keyword evidence="3 6" id="KW-0175">Coiled coil</keyword>
<reference evidence="9 10" key="1">
    <citation type="submission" date="2019-09" db="EMBL/GenBank/DDBJ databases">
        <title>Bird 10,000 Genomes (B10K) Project - Family phase.</title>
        <authorList>
            <person name="Zhang G."/>
        </authorList>
    </citation>
    <scope>NUCLEOTIDE SEQUENCE [LARGE SCALE GENOMIC DNA]</scope>
    <source>
        <strain evidence="9">B10K-DU-012-52</strain>
    </source>
</reference>
<feature type="compositionally biased region" description="Basic and acidic residues" evidence="7">
    <location>
        <begin position="45"/>
        <end position="57"/>
    </location>
</feature>
<dbReference type="GO" id="GO:0005637">
    <property type="term" value="C:nuclear inner membrane"/>
    <property type="evidence" value="ECO:0007669"/>
    <property type="project" value="UniProtKB-SubCell"/>
</dbReference>
<dbReference type="GO" id="GO:0043495">
    <property type="term" value="F:protein-membrane adaptor activity"/>
    <property type="evidence" value="ECO:0007669"/>
    <property type="project" value="TreeGrafter"/>
</dbReference>
<evidence type="ECO:0000256" key="7">
    <source>
        <dbReference type="SAM" id="MobiDB-lite"/>
    </source>
</evidence>
<feature type="compositionally biased region" description="Polar residues" evidence="7">
    <location>
        <begin position="59"/>
        <end position="73"/>
    </location>
</feature>
<organism evidence="9 10">
    <name type="scientific">Brachypteracias leptosomus</name>
    <name type="common">short-legged ground-roller</name>
    <dbReference type="NCBI Taxonomy" id="135165"/>
    <lineage>
        <taxon>Eukaryota</taxon>
        <taxon>Metazoa</taxon>
        <taxon>Chordata</taxon>
        <taxon>Craniata</taxon>
        <taxon>Vertebrata</taxon>
        <taxon>Euteleostomi</taxon>
        <taxon>Archelosauria</taxon>
        <taxon>Archosauria</taxon>
        <taxon>Dinosauria</taxon>
        <taxon>Saurischia</taxon>
        <taxon>Theropoda</taxon>
        <taxon>Coelurosauria</taxon>
        <taxon>Aves</taxon>
        <taxon>Neognathae</taxon>
        <taxon>Neoaves</taxon>
        <taxon>Telluraves</taxon>
        <taxon>Coraciimorphae</taxon>
        <taxon>Coraciiformes</taxon>
        <taxon>Brachypteraciidae</taxon>
        <taxon>Brachypteracias</taxon>
    </lineage>
</organism>
<evidence type="ECO:0000313" key="10">
    <source>
        <dbReference type="Proteomes" id="UP000520535"/>
    </source>
</evidence>
<evidence type="ECO:0000256" key="1">
    <source>
        <dbReference type="ARBA" id="ARBA00022692"/>
    </source>
</evidence>
<dbReference type="PROSITE" id="PS51469">
    <property type="entry name" value="SUN"/>
    <property type="match status" value="1"/>
</dbReference>
<evidence type="ECO:0000256" key="3">
    <source>
        <dbReference type="ARBA" id="ARBA00023054"/>
    </source>
</evidence>
<dbReference type="Pfam" id="PF09387">
    <property type="entry name" value="MRP"/>
    <property type="match status" value="1"/>
</dbReference>
<feature type="non-terminal residue" evidence="9">
    <location>
        <position position="920"/>
    </location>
</feature>
<gene>
    <name evidence="9" type="primary">Sun1</name>
    <name evidence="9" type="ORF">BRALEP_R11488</name>
</gene>
<dbReference type="InterPro" id="IPR040994">
    <property type="entry name" value="Sun_CC2"/>
</dbReference>
<name>A0A7L2V1X0_9AVES</name>
<dbReference type="Pfam" id="PF18580">
    <property type="entry name" value="HTH_SUN2"/>
    <property type="match status" value="1"/>
</dbReference>
<evidence type="ECO:0000256" key="6">
    <source>
        <dbReference type="SAM" id="Coils"/>
    </source>
</evidence>
<feature type="domain" description="SUN" evidence="8">
    <location>
        <begin position="758"/>
        <end position="919"/>
    </location>
</feature>
<sequence length="920" mass="103960">FLFCCSSSYSSSALDFETENKIDPVFDSPRMSRRSLRLATAGLSKSDDARNDIRHDSSYAGNTSFREQSSQMVKQRKSMNKQSGSIRHTPRKNLASSSVFSQSSFNSHASDASVVSTCTECFTLGLPGSDTTLMHRNGERAPAEVQTTMQVNGYTCSDCSMLSERKEVLTAYSASHVPSSRIYSRDRSQKHASRGTYFSMSKILRLAKHAAASFASLLVQLFQMVLLKLGYDFKGTFSVVFLGLNTKTGCVPCVLFECVAAHSDYCGSMNVKEFYREDSHLGVNEESICDDCKGKKHLEIYTTDHMQSSWAKRVARTIWHTFSHAGYFMLHVLRTVGATGWLVSQKVLSLLWLAILSPGYYPSPCVCAWPAPFDKLGTCSVWLTLIQLCFCCSFCILKCMCCFTFFTPFLLFVSDLGIWFWGFDGFVSLLPSLNWTRIDRIQRTGDSIHVPEPQADSFHSVQPPKDSINIFDLGRISELEKQMAFMSDRCHHHDEKYSKVMLLLHSLQDQVAQMSDESETLKLIKNVVAQQLKDMKLEEKNKIHHIFLSPFFKTDFLALHQEHELRIQTLENLLQKLSAESKDIQRELDMAKSKSMRDDDEHYQLLSKVKKLELELSQMKLELLTEESVKTSCKKIHEDAIHEKVDTHVRESVKLMLFGDQQEDLPESLLQWLKSNFVSKNDLQTSLQDLELRILRNITLHMSVTNQKLTSEAVSNAVANAGISGVTEAQAQIIVNNALKLYSQDKTGMVDFALESGGGSILSTRCSETYETKTAVISLFGIPLWYSSQSPRVVIQPDMYPGNCWAFKGSLGYLVVKLSMKIYPTAFTVEHIPKTLSPSGNISSAPRNFSVYGLDDEYQEEGKLLGQYVYDQGGEPLQMFPVMEKSENAFQIVELRIFSNWGHAEYTCLYRFRVHGKPAE</sequence>
<dbReference type="AlphaFoldDB" id="A0A7L2V1X0"/>
<dbReference type="Pfam" id="PF07738">
    <property type="entry name" value="Sad1_UNC"/>
    <property type="match status" value="1"/>
</dbReference>
<evidence type="ECO:0000256" key="5">
    <source>
        <dbReference type="ARBA" id="ARBA00037816"/>
    </source>
</evidence>
<proteinExistence type="predicted"/>
<dbReference type="GO" id="GO:0034993">
    <property type="term" value="C:meiotic nuclear membrane microtubule tethering complex"/>
    <property type="evidence" value="ECO:0007669"/>
    <property type="project" value="TreeGrafter"/>
</dbReference>
<keyword evidence="2" id="KW-1133">Transmembrane helix</keyword>
<dbReference type="OrthoDB" id="342281at2759"/>